<keyword evidence="2 8" id="KW-0436">Ligase</keyword>
<comment type="similarity">
    <text evidence="1 8 9">Belongs to the class-I aminoacyl-tRNA synthetase family.</text>
</comment>
<gene>
    <name evidence="8" type="primary">trpS</name>
    <name evidence="10" type="ORF">A3G14_05480</name>
</gene>
<keyword evidence="8" id="KW-0963">Cytoplasm</keyword>
<sequence>MKRILTGDRPTGRLHLGHYVGSLKNRVKLQSEYECFFIIADLHTLTTQPENTKDLKENIHQLVLDYLSVGINPEKATIYVQSQIPEVAELAVIFQNLVTVPRLQRLPTLKDVMRDAHIKIPSFGLLGYPVLQAADILMVKADLVPVGKDQVSHIEITREIAREFNRIYSSNDTGSLSSDPVSKDGLFPIPEALIPKDMGVLPGTDGKAKMSKSAGNVINLSDDSATIKKKVMGMFTDPKRIHGDEPGDIKNNPVFIYLDAFAPEVKNQSAKVKVEEYKEKYIKGTIKDVEVKEFLVSVLEEFLQPLRARRRKYEKDTEYVEKILKEGTEKARAEAQETLTQVKRAMNLDYF</sequence>
<feature type="short sequence motif" description="'HIGH' region" evidence="8">
    <location>
        <begin position="10"/>
        <end position="18"/>
    </location>
</feature>
<feature type="short sequence motif" description="'KMSKS' region" evidence="8">
    <location>
        <begin position="209"/>
        <end position="213"/>
    </location>
</feature>
<keyword evidence="4 8" id="KW-0067">ATP-binding</keyword>
<dbReference type="EMBL" id="MFBY01000037">
    <property type="protein sequence ID" value="OGE13305.1"/>
    <property type="molecule type" value="Genomic_DNA"/>
</dbReference>
<dbReference type="PROSITE" id="PS00178">
    <property type="entry name" value="AA_TRNA_LIGASE_I"/>
    <property type="match status" value="1"/>
</dbReference>
<evidence type="ECO:0000256" key="5">
    <source>
        <dbReference type="ARBA" id="ARBA00022917"/>
    </source>
</evidence>
<evidence type="ECO:0000313" key="10">
    <source>
        <dbReference type="EMBL" id="OGE13305.1"/>
    </source>
</evidence>
<dbReference type="PANTHER" id="PTHR43766">
    <property type="entry name" value="TRYPTOPHAN--TRNA LIGASE, MITOCHONDRIAL"/>
    <property type="match status" value="1"/>
</dbReference>
<comment type="catalytic activity">
    <reaction evidence="7 8">
        <text>tRNA(Trp) + L-tryptophan + ATP = L-tryptophyl-tRNA(Trp) + AMP + diphosphate + H(+)</text>
        <dbReference type="Rhea" id="RHEA:24080"/>
        <dbReference type="Rhea" id="RHEA-COMP:9671"/>
        <dbReference type="Rhea" id="RHEA-COMP:9705"/>
        <dbReference type="ChEBI" id="CHEBI:15378"/>
        <dbReference type="ChEBI" id="CHEBI:30616"/>
        <dbReference type="ChEBI" id="CHEBI:33019"/>
        <dbReference type="ChEBI" id="CHEBI:57912"/>
        <dbReference type="ChEBI" id="CHEBI:78442"/>
        <dbReference type="ChEBI" id="CHEBI:78535"/>
        <dbReference type="ChEBI" id="CHEBI:456215"/>
        <dbReference type="EC" id="6.1.1.2"/>
    </reaction>
</comment>
<name>A0A1F5IAC6_9BACT</name>
<dbReference type="NCBIfam" id="TIGR00233">
    <property type="entry name" value="trpS"/>
    <property type="match status" value="1"/>
</dbReference>
<comment type="subcellular location">
    <subcellularLocation>
        <location evidence="8">Cytoplasm</location>
    </subcellularLocation>
</comment>
<evidence type="ECO:0000256" key="8">
    <source>
        <dbReference type="HAMAP-Rule" id="MF_00140"/>
    </source>
</evidence>
<dbReference type="CDD" id="cd00806">
    <property type="entry name" value="TrpRS_core"/>
    <property type="match status" value="1"/>
</dbReference>
<accession>A0A1F5IAC6</accession>
<evidence type="ECO:0000256" key="9">
    <source>
        <dbReference type="RuleBase" id="RU363036"/>
    </source>
</evidence>
<dbReference type="InterPro" id="IPR024109">
    <property type="entry name" value="Trp-tRNA-ligase_bac-type"/>
</dbReference>
<organism evidence="10 11">
    <name type="scientific">Candidatus Curtissbacteria bacterium RIFCSPLOWO2_12_FULL_38_9</name>
    <dbReference type="NCBI Taxonomy" id="1797735"/>
    <lineage>
        <taxon>Bacteria</taxon>
        <taxon>Candidatus Curtissiibacteriota</taxon>
    </lineage>
</organism>
<dbReference type="FunFam" id="1.10.240.10:FF:000005">
    <property type="entry name" value="Tryptophan--tRNA ligase"/>
    <property type="match status" value="1"/>
</dbReference>
<feature type="binding site" evidence="8">
    <location>
        <position position="201"/>
    </location>
    <ligand>
        <name>ATP</name>
        <dbReference type="ChEBI" id="CHEBI:30616"/>
    </ligand>
</feature>
<dbReference type="PRINTS" id="PR01039">
    <property type="entry name" value="TRNASYNTHTRP"/>
</dbReference>
<dbReference type="GO" id="GO:0005524">
    <property type="term" value="F:ATP binding"/>
    <property type="evidence" value="ECO:0007669"/>
    <property type="project" value="UniProtKB-UniRule"/>
</dbReference>
<proteinExistence type="inferred from homology"/>
<feature type="binding site" evidence="8">
    <location>
        <begin position="17"/>
        <end position="18"/>
    </location>
    <ligand>
        <name>ATP</name>
        <dbReference type="ChEBI" id="CHEBI:30616"/>
    </ligand>
</feature>
<dbReference type="SUPFAM" id="SSF52374">
    <property type="entry name" value="Nucleotidylyl transferase"/>
    <property type="match status" value="1"/>
</dbReference>
<feature type="binding site" evidence="8">
    <location>
        <position position="135"/>
    </location>
    <ligand>
        <name>L-tryptophan</name>
        <dbReference type="ChEBI" id="CHEBI:57912"/>
    </ligand>
</feature>
<evidence type="ECO:0000256" key="1">
    <source>
        <dbReference type="ARBA" id="ARBA00005594"/>
    </source>
</evidence>
<comment type="caution">
    <text evidence="10">The sequence shown here is derived from an EMBL/GenBank/DDBJ whole genome shotgun (WGS) entry which is preliminary data.</text>
</comment>
<dbReference type="InterPro" id="IPR002305">
    <property type="entry name" value="aa-tRNA-synth_Ic"/>
</dbReference>
<dbReference type="InterPro" id="IPR014729">
    <property type="entry name" value="Rossmann-like_a/b/a_fold"/>
</dbReference>
<dbReference type="InterPro" id="IPR050203">
    <property type="entry name" value="Trp-tRNA_synthetase"/>
</dbReference>
<dbReference type="AlphaFoldDB" id="A0A1F5IAC6"/>
<dbReference type="Gene3D" id="1.10.240.10">
    <property type="entry name" value="Tyrosyl-Transfer RNA Synthetase"/>
    <property type="match status" value="1"/>
</dbReference>
<comment type="subunit">
    <text evidence="8">Homodimer.</text>
</comment>
<keyword evidence="5 8" id="KW-0648">Protein biosynthesis</keyword>
<evidence type="ECO:0000256" key="3">
    <source>
        <dbReference type="ARBA" id="ARBA00022741"/>
    </source>
</evidence>
<dbReference type="GO" id="GO:0005829">
    <property type="term" value="C:cytosol"/>
    <property type="evidence" value="ECO:0007669"/>
    <property type="project" value="TreeGrafter"/>
</dbReference>
<dbReference type="EC" id="6.1.1.2" evidence="8"/>
<dbReference type="Gene3D" id="3.40.50.620">
    <property type="entry name" value="HUPs"/>
    <property type="match status" value="1"/>
</dbReference>
<evidence type="ECO:0000256" key="4">
    <source>
        <dbReference type="ARBA" id="ARBA00022840"/>
    </source>
</evidence>
<dbReference type="InterPro" id="IPR001412">
    <property type="entry name" value="aa-tRNA-synth_I_CS"/>
</dbReference>
<protein>
    <recommendedName>
        <fullName evidence="8">Tryptophan--tRNA ligase</fullName>
        <ecNumber evidence="8">6.1.1.2</ecNumber>
    </recommendedName>
    <alternativeName>
        <fullName evidence="8">Tryptophanyl-tRNA synthetase</fullName>
        <shortName evidence="8">TrpRS</shortName>
    </alternativeName>
</protein>
<dbReference type="Pfam" id="PF00579">
    <property type="entry name" value="tRNA-synt_1b"/>
    <property type="match status" value="1"/>
</dbReference>
<keyword evidence="6 8" id="KW-0030">Aminoacyl-tRNA synthetase</keyword>
<dbReference type="GO" id="GO:0006436">
    <property type="term" value="P:tryptophanyl-tRNA aminoacylation"/>
    <property type="evidence" value="ECO:0007669"/>
    <property type="project" value="UniProtKB-UniRule"/>
</dbReference>
<dbReference type="GO" id="GO:0004830">
    <property type="term" value="F:tryptophan-tRNA ligase activity"/>
    <property type="evidence" value="ECO:0007669"/>
    <property type="project" value="UniProtKB-UniRule"/>
</dbReference>
<dbReference type="PANTHER" id="PTHR43766:SF1">
    <property type="entry name" value="TRYPTOPHAN--TRNA LIGASE, MITOCHONDRIAL"/>
    <property type="match status" value="1"/>
</dbReference>
<evidence type="ECO:0000256" key="2">
    <source>
        <dbReference type="ARBA" id="ARBA00022598"/>
    </source>
</evidence>
<evidence type="ECO:0000256" key="7">
    <source>
        <dbReference type="ARBA" id="ARBA00049929"/>
    </source>
</evidence>
<comment type="function">
    <text evidence="8">Catalyzes the attachment of tryptophan to tRNA(Trp).</text>
</comment>
<feature type="binding site" evidence="8">
    <location>
        <begin position="147"/>
        <end position="149"/>
    </location>
    <ligand>
        <name>ATP</name>
        <dbReference type="ChEBI" id="CHEBI:30616"/>
    </ligand>
</feature>
<dbReference type="HAMAP" id="MF_00140_B">
    <property type="entry name" value="Trp_tRNA_synth_B"/>
    <property type="match status" value="1"/>
</dbReference>
<dbReference type="Proteomes" id="UP000177300">
    <property type="component" value="Unassembled WGS sequence"/>
</dbReference>
<dbReference type="InterPro" id="IPR002306">
    <property type="entry name" value="Trp-tRNA-ligase"/>
</dbReference>
<keyword evidence="3 8" id="KW-0547">Nucleotide-binding</keyword>
<feature type="binding site" evidence="8">
    <location>
        <begin position="9"/>
        <end position="11"/>
    </location>
    <ligand>
        <name>ATP</name>
        <dbReference type="ChEBI" id="CHEBI:30616"/>
    </ligand>
</feature>
<evidence type="ECO:0000256" key="6">
    <source>
        <dbReference type="ARBA" id="ARBA00023146"/>
    </source>
</evidence>
<evidence type="ECO:0000313" key="11">
    <source>
        <dbReference type="Proteomes" id="UP000177300"/>
    </source>
</evidence>
<reference evidence="10 11" key="1">
    <citation type="journal article" date="2016" name="Nat. Commun.">
        <title>Thousands of microbial genomes shed light on interconnected biogeochemical processes in an aquifer system.</title>
        <authorList>
            <person name="Anantharaman K."/>
            <person name="Brown C.T."/>
            <person name="Hug L.A."/>
            <person name="Sharon I."/>
            <person name="Castelle C.J."/>
            <person name="Probst A.J."/>
            <person name="Thomas B.C."/>
            <person name="Singh A."/>
            <person name="Wilkins M.J."/>
            <person name="Karaoz U."/>
            <person name="Brodie E.L."/>
            <person name="Williams K.H."/>
            <person name="Hubbard S.S."/>
            <person name="Banfield J.F."/>
        </authorList>
    </citation>
    <scope>NUCLEOTIDE SEQUENCE [LARGE SCALE GENOMIC DNA]</scope>
</reference>
<feature type="binding site" evidence="8">
    <location>
        <begin position="209"/>
        <end position="213"/>
    </location>
    <ligand>
        <name>ATP</name>
        <dbReference type="ChEBI" id="CHEBI:30616"/>
    </ligand>
</feature>